<dbReference type="InterPro" id="IPR018750">
    <property type="entry name" value="DUF2306_membrane"/>
</dbReference>
<dbReference type="Proteomes" id="UP000460221">
    <property type="component" value="Unassembled WGS sequence"/>
</dbReference>
<accession>A0A7K1FLP8</accession>
<evidence type="ECO:0000313" key="3">
    <source>
        <dbReference type="Proteomes" id="UP000460221"/>
    </source>
</evidence>
<organism evidence="2 3">
    <name type="scientific">Nakamurella alba</name>
    <dbReference type="NCBI Taxonomy" id="2665158"/>
    <lineage>
        <taxon>Bacteria</taxon>
        <taxon>Bacillati</taxon>
        <taxon>Actinomycetota</taxon>
        <taxon>Actinomycetes</taxon>
        <taxon>Nakamurellales</taxon>
        <taxon>Nakamurellaceae</taxon>
        <taxon>Nakamurella</taxon>
    </lineage>
</organism>
<keyword evidence="1" id="KW-1133">Transmembrane helix</keyword>
<comment type="caution">
    <text evidence="2">The sequence shown here is derived from an EMBL/GenBank/DDBJ whole genome shotgun (WGS) entry which is preliminary data.</text>
</comment>
<reference evidence="2 3" key="1">
    <citation type="submission" date="2019-11" db="EMBL/GenBank/DDBJ databases">
        <authorList>
            <person name="Jiang L.-Q."/>
        </authorList>
    </citation>
    <scope>NUCLEOTIDE SEQUENCE [LARGE SCALE GENOMIC DNA]</scope>
    <source>
        <strain evidence="2 3">YIM 132087</strain>
    </source>
</reference>
<feature type="transmembrane region" description="Helical" evidence="1">
    <location>
        <begin position="66"/>
        <end position="84"/>
    </location>
</feature>
<evidence type="ECO:0000313" key="2">
    <source>
        <dbReference type="EMBL" id="MTD15071.1"/>
    </source>
</evidence>
<keyword evidence="1" id="KW-0472">Membrane</keyword>
<dbReference type="EMBL" id="WLYK01000005">
    <property type="protein sequence ID" value="MTD15071.1"/>
    <property type="molecule type" value="Genomic_DNA"/>
</dbReference>
<dbReference type="AlphaFoldDB" id="A0A7K1FLP8"/>
<gene>
    <name evidence="2" type="ORF">GIS00_14100</name>
</gene>
<evidence type="ECO:0000256" key="1">
    <source>
        <dbReference type="SAM" id="Phobius"/>
    </source>
</evidence>
<name>A0A7K1FLP8_9ACTN</name>
<feature type="transmembrane region" description="Helical" evidence="1">
    <location>
        <begin position="127"/>
        <end position="149"/>
    </location>
</feature>
<feature type="transmembrane region" description="Helical" evidence="1">
    <location>
        <begin position="6"/>
        <end position="26"/>
    </location>
</feature>
<proteinExistence type="predicted"/>
<dbReference type="RefSeq" id="WP_154769038.1">
    <property type="nucleotide sequence ID" value="NZ_WLYK01000005.1"/>
</dbReference>
<protein>
    <submittedName>
        <fullName evidence="2">DUF2306 domain-containing protein</fullName>
    </submittedName>
</protein>
<sequence>MEAWTVPIALHAVAATLALVIGPFQILRRVKGDLIHRIVGRTWAGLMLFVAAGSFLFGGYGSAIDIFLRALAVWTLFSVTFAIWRVRRGDVQNHRGFMIGTYLGLIGALIGVLAVHTRRIPSWFEAYPLMMSLIAVAIVAVGGFFLAWVDIRFRPAPPQPSPTS</sequence>
<feature type="transmembrane region" description="Helical" evidence="1">
    <location>
        <begin position="96"/>
        <end position="115"/>
    </location>
</feature>
<keyword evidence="3" id="KW-1185">Reference proteome</keyword>
<feature type="transmembrane region" description="Helical" evidence="1">
    <location>
        <begin position="38"/>
        <end position="60"/>
    </location>
</feature>
<dbReference type="Pfam" id="PF10067">
    <property type="entry name" value="DUF2306"/>
    <property type="match status" value="1"/>
</dbReference>
<keyword evidence="1" id="KW-0812">Transmembrane</keyword>